<feature type="compositionally biased region" description="Acidic residues" evidence="1">
    <location>
        <begin position="441"/>
        <end position="451"/>
    </location>
</feature>
<organism evidence="2 3">
    <name type="scientific">Bondarzewia mesenterica</name>
    <dbReference type="NCBI Taxonomy" id="1095465"/>
    <lineage>
        <taxon>Eukaryota</taxon>
        <taxon>Fungi</taxon>
        <taxon>Dikarya</taxon>
        <taxon>Basidiomycota</taxon>
        <taxon>Agaricomycotina</taxon>
        <taxon>Agaricomycetes</taxon>
        <taxon>Russulales</taxon>
        <taxon>Bondarzewiaceae</taxon>
        <taxon>Bondarzewia</taxon>
    </lineage>
</organism>
<protein>
    <submittedName>
        <fullName evidence="2">Uncharacterized protein</fullName>
    </submittedName>
</protein>
<dbReference type="AlphaFoldDB" id="A0A4S4LE61"/>
<comment type="caution">
    <text evidence="2">The sequence shown here is derived from an EMBL/GenBank/DDBJ whole genome shotgun (WGS) entry which is preliminary data.</text>
</comment>
<accession>A0A4S4LE61</accession>
<evidence type="ECO:0000313" key="3">
    <source>
        <dbReference type="Proteomes" id="UP000310158"/>
    </source>
</evidence>
<gene>
    <name evidence="2" type="ORF">EW146_g8470</name>
</gene>
<proteinExistence type="predicted"/>
<dbReference type="OrthoDB" id="5946233at2759"/>
<evidence type="ECO:0000256" key="1">
    <source>
        <dbReference type="SAM" id="MobiDB-lite"/>
    </source>
</evidence>
<name>A0A4S4LE61_9AGAM</name>
<dbReference type="PANTHER" id="PTHR46177">
    <property type="entry name" value="INTEGRASE CATALYTIC DOMAIN-CONTAINING PROTEIN"/>
    <property type="match status" value="1"/>
</dbReference>
<feature type="region of interest" description="Disordered" evidence="1">
    <location>
        <begin position="418"/>
        <end position="451"/>
    </location>
</feature>
<dbReference type="PANTHER" id="PTHR46177:SF1">
    <property type="entry name" value="INTEGRASE CATALYTIC DOMAIN-CONTAINING PROTEIN"/>
    <property type="match status" value="1"/>
</dbReference>
<reference evidence="2 3" key="1">
    <citation type="submission" date="2019-02" db="EMBL/GenBank/DDBJ databases">
        <title>Genome sequencing of the rare red list fungi Bondarzewia mesenterica.</title>
        <authorList>
            <person name="Buettner E."/>
            <person name="Kellner H."/>
        </authorList>
    </citation>
    <scope>NUCLEOTIDE SEQUENCE [LARGE SCALE GENOMIC DNA]</scope>
    <source>
        <strain evidence="2 3">DSM 108281</strain>
    </source>
</reference>
<dbReference type="EMBL" id="SGPL01000590">
    <property type="protein sequence ID" value="THH10132.1"/>
    <property type="molecule type" value="Genomic_DNA"/>
</dbReference>
<sequence>MPQRNQHNPCPPENLLRPILTYYYNLRKSDKDIAELVAGHFDLDLYGLSPSSVKRYRNKWGLLGTRKQSHSLESIGPYVQKIRKRFPARGARKITDALWVQYRMRALRTEVHSGYINWVKIWRTNRNPRLITKYYIDAARKIRGVPLVTQSDLGSENYGIVNAHTTVRRRLDPSLTETLQHRWMRKSKNVKPEILWSILRHDFSPGFEDILQMGFDNGWYDPDNELESLVFLWLAVPWLQAELDTWVHQQNQTARRANRNKILPHGIPDLIMRRPQLFQSLDFKIIVSNEVLNEIEQEYAPPDNPVFDLVPRAFEDRARQLYTALGELDVTSESFWTVYRSLLEEFRNMPYDPEIAEAVQLAATYTNNNDNDHIPLLPLANLRQGGMVVAIDQQSTYEYVGGVEEPVLPKALASYVSVSGDGDRSESEEEMGQPEYADLTSDSDEDSGSEL</sequence>
<keyword evidence="3" id="KW-1185">Reference proteome</keyword>
<evidence type="ECO:0000313" key="2">
    <source>
        <dbReference type="EMBL" id="THH10132.1"/>
    </source>
</evidence>
<dbReference type="Proteomes" id="UP000310158">
    <property type="component" value="Unassembled WGS sequence"/>
</dbReference>